<evidence type="ECO:0000259" key="10">
    <source>
        <dbReference type="PROSITE" id="PS50112"/>
    </source>
</evidence>
<keyword evidence="6" id="KW-0418">Kinase</keyword>
<evidence type="ECO:0000256" key="5">
    <source>
        <dbReference type="ARBA" id="ARBA00022741"/>
    </source>
</evidence>
<evidence type="ECO:0000313" key="12">
    <source>
        <dbReference type="Proteomes" id="UP001203512"/>
    </source>
</evidence>
<dbReference type="SUPFAM" id="SSF52172">
    <property type="entry name" value="CheY-like"/>
    <property type="match status" value="2"/>
</dbReference>
<evidence type="ECO:0000256" key="4">
    <source>
        <dbReference type="ARBA" id="ARBA00022679"/>
    </source>
</evidence>
<dbReference type="PANTHER" id="PTHR41523">
    <property type="entry name" value="TWO-COMPONENT SYSTEM SENSOR PROTEIN"/>
    <property type="match status" value="1"/>
</dbReference>
<dbReference type="Proteomes" id="UP001203512">
    <property type="component" value="Unassembled WGS sequence"/>
</dbReference>
<feature type="modified residue" description="4-aspartylphosphate" evidence="8">
    <location>
        <position position="537"/>
    </location>
</feature>
<dbReference type="EC" id="2.7.13.3" evidence="2"/>
<feature type="modified residue" description="4-aspartylphosphate" evidence="8">
    <location>
        <position position="56"/>
    </location>
</feature>
<dbReference type="SMART" id="SM00091">
    <property type="entry name" value="PAS"/>
    <property type="match status" value="1"/>
</dbReference>
<dbReference type="Pfam" id="PF08448">
    <property type="entry name" value="PAS_4"/>
    <property type="match status" value="1"/>
</dbReference>
<name>A0ABT0DZX6_9SPHN</name>
<dbReference type="Gene3D" id="3.30.565.10">
    <property type="entry name" value="Histidine kinase-like ATPase, C-terminal domain"/>
    <property type="match status" value="1"/>
</dbReference>
<dbReference type="RefSeq" id="WP_247233340.1">
    <property type="nucleotide sequence ID" value="NZ_JALKHS010000011.1"/>
</dbReference>
<reference evidence="11 12" key="1">
    <citation type="submission" date="2022-04" db="EMBL/GenBank/DDBJ databases">
        <authorList>
            <person name="Huq M.A."/>
        </authorList>
    </citation>
    <scope>NUCLEOTIDE SEQUENCE [LARGE SCALE GENOMIC DNA]</scope>
    <source>
        <strain evidence="11 12">MAH-33</strain>
    </source>
</reference>
<proteinExistence type="predicted"/>
<organism evidence="11 12">
    <name type="scientific">Sphingobium agri</name>
    <dbReference type="NCBI Taxonomy" id="2933566"/>
    <lineage>
        <taxon>Bacteria</taxon>
        <taxon>Pseudomonadati</taxon>
        <taxon>Pseudomonadota</taxon>
        <taxon>Alphaproteobacteria</taxon>
        <taxon>Sphingomonadales</taxon>
        <taxon>Sphingomonadaceae</taxon>
        <taxon>Sphingobium</taxon>
    </lineage>
</organism>
<dbReference type="SUPFAM" id="SSF55785">
    <property type="entry name" value="PYP-like sensor domain (PAS domain)"/>
    <property type="match status" value="1"/>
</dbReference>
<dbReference type="InterPro" id="IPR013656">
    <property type="entry name" value="PAS_4"/>
</dbReference>
<feature type="domain" description="Response regulatory" evidence="9">
    <location>
        <begin position="487"/>
        <end position="597"/>
    </location>
</feature>
<evidence type="ECO:0000256" key="3">
    <source>
        <dbReference type="ARBA" id="ARBA00022553"/>
    </source>
</evidence>
<evidence type="ECO:0000256" key="2">
    <source>
        <dbReference type="ARBA" id="ARBA00012438"/>
    </source>
</evidence>
<comment type="catalytic activity">
    <reaction evidence="1">
        <text>ATP + protein L-histidine = ADP + protein N-phospho-L-histidine.</text>
        <dbReference type="EC" id="2.7.13.3"/>
    </reaction>
</comment>
<dbReference type="Pfam" id="PF00072">
    <property type="entry name" value="Response_reg"/>
    <property type="match status" value="2"/>
</dbReference>
<evidence type="ECO:0000313" key="11">
    <source>
        <dbReference type="EMBL" id="MCK0532640.1"/>
    </source>
</evidence>
<dbReference type="InterPro" id="IPR035965">
    <property type="entry name" value="PAS-like_dom_sf"/>
</dbReference>
<dbReference type="InterPro" id="IPR036890">
    <property type="entry name" value="HATPase_C_sf"/>
</dbReference>
<comment type="caution">
    <text evidence="11">The sequence shown here is derived from an EMBL/GenBank/DDBJ whole genome shotgun (WGS) entry which is preliminary data.</text>
</comment>
<keyword evidence="5" id="KW-0547">Nucleotide-binding</keyword>
<evidence type="ECO:0000256" key="7">
    <source>
        <dbReference type="ARBA" id="ARBA00022840"/>
    </source>
</evidence>
<dbReference type="InterPro" id="IPR011006">
    <property type="entry name" value="CheY-like_superfamily"/>
</dbReference>
<evidence type="ECO:0000256" key="8">
    <source>
        <dbReference type="PROSITE-ProRule" id="PRU00169"/>
    </source>
</evidence>
<evidence type="ECO:0000256" key="1">
    <source>
        <dbReference type="ARBA" id="ARBA00000085"/>
    </source>
</evidence>
<evidence type="ECO:0000259" key="9">
    <source>
        <dbReference type="PROSITE" id="PS50110"/>
    </source>
</evidence>
<keyword evidence="3 8" id="KW-0597">Phosphoprotein</keyword>
<dbReference type="InterPro" id="IPR001789">
    <property type="entry name" value="Sig_transdc_resp-reg_receiver"/>
</dbReference>
<protein>
    <recommendedName>
        <fullName evidence="2">histidine kinase</fullName>
        <ecNumber evidence="2">2.7.13.3</ecNumber>
    </recommendedName>
</protein>
<gene>
    <name evidence="11" type="ORF">MU848_13715</name>
</gene>
<dbReference type="Gene3D" id="3.30.450.20">
    <property type="entry name" value="PAS domain"/>
    <property type="match status" value="1"/>
</dbReference>
<dbReference type="PANTHER" id="PTHR41523:SF8">
    <property type="entry name" value="ETHYLENE RESPONSE SENSOR PROTEIN"/>
    <property type="match status" value="1"/>
</dbReference>
<keyword evidence="7" id="KW-0067">ATP-binding</keyword>
<dbReference type="Gene3D" id="3.40.50.2300">
    <property type="match status" value="2"/>
</dbReference>
<dbReference type="EMBL" id="JALKHS010000011">
    <property type="protein sequence ID" value="MCK0532640.1"/>
    <property type="molecule type" value="Genomic_DNA"/>
</dbReference>
<keyword evidence="4" id="KW-0808">Transferase</keyword>
<dbReference type="SMART" id="SM00448">
    <property type="entry name" value="REC"/>
    <property type="match status" value="2"/>
</dbReference>
<feature type="domain" description="PAS" evidence="10">
    <location>
        <begin position="143"/>
        <end position="215"/>
    </location>
</feature>
<dbReference type="PROSITE" id="PS50110">
    <property type="entry name" value="RESPONSE_REGULATORY"/>
    <property type="match status" value="2"/>
</dbReference>
<dbReference type="PROSITE" id="PS50112">
    <property type="entry name" value="PAS"/>
    <property type="match status" value="1"/>
</dbReference>
<dbReference type="SUPFAM" id="SSF55874">
    <property type="entry name" value="ATPase domain of HSP90 chaperone/DNA topoisomerase II/histidine kinase"/>
    <property type="match status" value="1"/>
</dbReference>
<keyword evidence="12" id="KW-1185">Reference proteome</keyword>
<dbReference type="InterPro" id="IPR000014">
    <property type="entry name" value="PAS"/>
</dbReference>
<evidence type="ECO:0000256" key="6">
    <source>
        <dbReference type="ARBA" id="ARBA00022777"/>
    </source>
</evidence>
<dbReference type="SMART" id="SM00911">
    <property type="entry name" value="HWE_HK"/>
    <property type="match status" value="1"/>
</dbReference>
<sequence length="613" mass="66503">MQHEKPKILAVDDVEENLLALEALFAGEGVELLRARSGVQALELLLVHDVALALLDVQMPGMDGFELAELMRGTERTRRVPIIFLTAVATDERRRFRGYEAGAVDYLLKPVDAHILRNKTAVFVELFRQREELARQRDEIAAALARLHAHSDNSPLAIIEFDAARHIIGWSNGAERLFGWRSPEVAGFKTSELKWIDPDDEAAFDGLMSDLIAGRSVRAVQHLRMRTAEGLTLECECYCSALLNGQGRIVSVNVQILDVTERKRAEETQRLLIGELNHRVKNTLASVQAIAVQTLRHSSGPSDFAPTFTGRIHALARAHSLLSSTTWQGASLRELVNGQIDIGAIDLGQLQIEGPELELAPELALHVALILHELVTNAHKYGALCTPAGTVSLSWKMEREHLSIRWAESGGPRVAEPTRRGFGTALIERSLKAEGGQARVSYEESGVCWTMTLPRGPRISRVNIASPGINLGEELNAAEGGAITGRAFLVIEDEPLVAMEIASLLEDGGAGGVTIAGSAEEALALIKSADFDAALLDGNLQGMSVDHVGAALAQRNIAFAFVTGYGRESLPEDFQDRMLIGKPFDPKALLNCAAKLCEDADIVLLAAPPIAVQ</sequence>
<dbReference type="Pfam" id="PF07536">
    <property type="entry name" value="HWE_HK"/>
    <property type="match status" value="1"/>
</dbReference>
<dbReference type="NCBIfam" id="TIGR00229">
    <property type="entry name" value="sensory_box"/>
    <property type="match status" value="1"/>
</dbReference>
<feature type="domain" description="Response regulatory" evidence="9">
    <location>
        <begin position="7"/>
        <end position="124"/>
    </location>
</feature>
<dbReference type="InterPro" id="IPR011102">
    <property type="entry name" value="Sig_transdc_His_kinase_HWE"/>
</dbReference>
<dbReference type="CDD" id="cd00130">
    <property type="entry name" value="PAS"/>
    <property type="match status" value="1"/>
</dbReference>
<accession>A0ABT0DZX6</accession>